<sequence>MSIPDIQKLEEFFATAEKPEIPLMLNPATQINDYEHFLESHFTALKQNPTSKVNQPLLWRLQALKLLIESNA</sequence>
<dbReference type="EMBL" id="QGNY01000001">
    <property type="protein sequence ID" value="PWS33849.1"/>
    <property type="molecule type" value="Genomic_DNA"/>
</dbReference>
<gene>
    <name evidence="2" type="ORF">DF947_04365</name>
</gene>
<feature type="domain" description="DUF6965" evidence="1">
    <location>
        <begin position="5"/>
        <end position="70"/>
    </location>
</feature>
<dbReference type="Pfam" id="PF22292">
    <property type="entry name" value="DUF6965"/>
    <property type="match status" value="1"/>
</dbReference>
<dbReference type="OrthoDB" id="771180at2"/>
<evidence type="ECO:0000313" key="3">
    <source>
        <dbReference type="Proteomes" id="UP000245391"/>
    </source>
</evidence>
<proteinExistence type="predicted"/>
<protein>
    <recommendedName>
        <fullName evidence="1">DUF6965 domain-containing protein</fullName>
    </recommendedName>
</protein>
<name>A0A317F7B0_9SPHI</name>
<evidence type="ECO:0000313" key="2">
    <source>
        <dbReference type="EMBL" id="PWS33849.1"/>
    </source>
</evidence>
<dbReference type="RefSeq" id="WP_109928429.1">
    <property type="nucleotide sequence ID" value="NZ_QGNY01000001.1"/>
</dbReference>
<reference evidence="3" key="1">
    <citation type="submission" date="2018-05" db="EMBL/GenBank/DDBJ databases">
        <title>Pedobacter paludis sp. nov., isolated from wetland soil.</title>
        <authorList>
            <person name="Zhang Y."/>
        </authorList>
    </citation>
    <scope>NUCLEOTIDE SEQUENCE [LARGE SCALE GENOMIC DNA]</scope>
    <source>
        <strain evidence="3">R-8</strain>
    </source>
</reference>
<organism evidence="2 3">
    <name type="scientific">Pedobacter paludis</name>
    <dbReference type="NCBI Taxonomy" id="2203212"/>
    <lineage>
        <taxon>Bacteria</taxon>
        <taxon>Pseudomonadati</taxon>
        <taxon>Bacteroidota</taxon>
        <taxon>Sphingobacteriia</taxon>
        <taxon>Sphingobacteriales</taxon>
        <taxon>Sphingobacteriaceae</taxon>
        <taxon>Pedobacter</taxon>
    </lineage>
</organism>
<comment type="caution">
    <text evidence="2">The sequence shown here is derived from an EMBL/GenBank/DDBJ whole genome shotgun (WGS) entry which is preliminary data.</text>
</comment>
<dbReference type="InterPro" id="IPR054238">
    <property type="entry name" value="DUF6965"/>
</dbReference>
<dbReference type="Proteomes" id="UP000245391">
    <property type="component" value="Unassembled WGS sequence"/>
</dbReference>
<keyword evidence="3" id="KW-1185">Reference proteome</keyword>
<dbReference type="AlphaFoldDB" id="A0A317F7B0"/>
<accession>A0A317F7B0</accession>
<evidence type="ECO:0000259" key="1">
    <source>
        <dbReference type="Pfam" id="PF22292"/>
    </source>
</evidence>